<feature type="compositionally biased region" description="Pro residues" evidence="1">
    <location>
        <begin position="262"/>
        <end position="273"/>
    </location>
</feature>
<feature type="compositionally biased region" description="Basic residues" evidence="1">
    <location>
        <begin position="247"/>
        <end position="258"/>
    </location>
</feature>
<feature type="compositionally biased region" description="Basic residues" evidence="1">
    <location>
        <begin position="322"/>
        <end position="331"/>
    </location>
</feature>
<feature type="compositionally biased region" description="Basic and acidic residues" evidence="1">
    <location>
        <begin position="16"/>
        <end position="27"/>
    </location>
</feature>
<feature type="compositionally biased region" description="Acidic residues" evidence="1">
    <location>
        <begin position="274"/>
        <end position="289"/>
    </location>
</feature>
<protein>
    <submittedName>
        <fullName evidence="2">Uncharacterized protein</fullName>
    </submittedName>
</protein>
<name>A0A9W8ZCR9_9PLEO</name>
<accession>A0A9W8ZCR9</accession>
<feature type="compositionally biased region" description="Polar residues" evidence="1">
    <location>
        <begin position="414"/>
        <end position="427"/>
    </location>
</feature>
<reference evidence="2" key="1">
    <citation type="submission" date="2022-10" db="EMBL/GenBank/DDBJ databases">
        <title>Tapping the CABI collections for fungal endophytes: first genome assemblies for Collariella, Neodidymelliopsis, Ascochyta clinopodiicola, Didymella pomorum, Didymosphaeria variabile, Neocosmospora piperis and Neocucurbitaria cava.</title>
        <authorList>
            <person name="Hill R."/>
        </authorList>
    </citation>
    <scope>NUCLEOTIDE SEQUENCE</scope>
    <source>
        <strain evidence="2">IMI 355091</strain>
    </source>
</reference>
<organism evidence="2 3">
    <name type="scientific">Didymella pomorum</name>
    <dbReference type="NCBI Taxonomy" id="749634"/>
    <lineage>
        <taxon>Eukaryota</taxon>
        <taxon>Fungi</taxon>
        <taxon>Dikarya</taxon>
        <taxon>Ascomycota</taxon>
        <taxon>Pezizomycotina</taxon>
        <taxon>Dothideomycetes</taxon>
        <taxon>Pleosporomycetidae</taxon>
        <taxon>Pleosporales</taxon>
        <taxon>Pleosporineae</taxon>
        <taxon>Didymellaceae</taxon>
        <taxon>Didymella</taxon>
    </lineage>
</organism>
<feature type="compositionally biased region" description="Basic and acidic residues" evidence="1">
    <location>
        <begin position="332"/>
        <end position="352"/>
    </location>
</feature>
<gene>
    <name evidence="2" type="ORF">N0V91_006691</name>
</gene>
<evidence type="ECO:0000313" key="2">
    <source>
        <dbReference type="EMBL" id="KAJ4403115.1"/>
    </source>
</evidence>
<evidence type="ECO:0000313" key="3">
    <source>
        <dbReference type="Proteomes" id="UP001140510"/>
    </source>
</evidence>
<dbReference type="Proteomes" id="UP001140510">
    <property type="component" value="Unassembled WGS sequence"/>
</dbReference>
<evidence type="ECO:0000256" key="1">
    <source>
        <dbReference type="SAM" id="MobiDB-lite"/>
    </source>
</evidence>
<feature type="region of interest" description="Disordered" evidence="1">
    <location>
        <begin position="152"/>
        <end position="427"/>
    </location>
</feature>
<feature type="compositionally biased region" description="Polar residues" evidence="1">
    <location>
        <begin position="184"/>
        <end position="204"/>
    </location>
</feature>
<comment type="caution">
    <text evidence="2">The sequence shown here is derived from an EMBL/GenBank/DDBJ whole genome shotgun (WGS) entry which is preliminary data.</text>
</comment>
<dbReference type="EMBL" id="JAPEVA010000054">
    <property type="protein sequence ID" value="KAJ4403115.1"/>
    <property type="molecule type" value="Genomic_DNA"/>
</dbReference>
<dbReference type="OrthoDB" id="3791441at2759"/>
<feature type="region of interest" description="Disordered" evidence="1">
    <location>
        <begin position="1"/>
        <end position="45"/>
    </location>
</feature>
<dbReference type="AlphaFoldDB" id="A0A9W8ZCR9"/>
<keyword evidence="3" id="KW-1185">Reference proteome</keyword>
<sequence>MPRRFKINSPKPPPRPPKDLKAADLRPKSKPPADTQVSNPIPEDLESGIIRNWNLPEPNINACVESKHWPRNEADARKWPIDIVHLLHEASTIDVKDRDPDASPSNSLFRSDLTCEISQRKSKNKSRQGQVDWMTAMDLKVVIGRLHSMAKDEEWRKTQKPEVLGNEDAKIQRPHVRRGRSKADNATNTQGTSEVTNGVSSSQQEKAKPVTRGRGRPKKGDTNGTEKVIEQAKPGMKRQASDLPIRPARKLRGVKSPKSKPAIPPPVTPANPPEPEDSNEEEEDQENEPPEPVSGRHIYGDFIKPTTIDFVAGNDNEAPAHTKTRQTRKRGRAENEKPPTEEQIDSDPRDIDATGFLSELDPKEARRRRKPRLSRLQDDVVLEPAWSQDVPPPETPLLTPAMDGPISGTPAAPAQTNGISSKEVSGRGTTSLGIKMLLELLPSIPDHATEKERGMLEGKVASIHRDIAAYKKAVVEISERSKV</sequence>
<proteinExistence type="predicted"/>